<evidence type="ECO:0000313" key="1">
    <source>
        <dbReference type="EMBL" id="KAF5753743.1"/>
    </source>
</evidence>
<name>A0A9K3DGA3_HELAN</name>
<evidence type="ECO:0000313" key="2">
    <source>
        <dbReference type="Proteomes" id="UP000215914"/>
    </source>
</evidence>
<gene>
    <name evidence="1" type="ORF">HanXRQr2_Chr17g0783521</name>
</gene>
<protein>
    <submittedName>
        <fullName evidence="1">Uncharacterized protein</fullName>
    </submittedName>
</protein>
<dbReference type="AlphaFoldDB" id="A0A9K3DGA3"/>
<dbReference type="Proteomes" id="UP000215914">
    <property type="component" value="Unassembled WGS sequence"/>
</dbReference>
<reference evidence="1" key="2">
    <citation type="submission" date="2020-06" db="EMBL/GenBank/DDBJ databases">
        <title>Helianthus annuus Genome sequencing and assembly Release 2.</title>
        <authorList>
            <person name="Gouzy J."/>
            <person name="Langlade N."/>
            <person name="Munos S."/>
        </authorList>
    </citation>
    <scope>NUCLEOTIDE SEQUENCE</scope>
    <source>
        <tissue evidence="1">Leaves</tissue>
    </source>
</reference>
<comment type="caution">
    <text evidence="1">The sequence shown here is derived from an EMBL/GenBank/DDBJ whole genome shotgun (WGS) entry which is preliminary data.</text>
</comment>
<sequence>MKRQVKIPNFLSFCSISTPALPLHSHSSVAKHSMSLSFCEIQPSLLQSPHPFILRNSTVPPSISTSVSSYPKLRRGLMKSATKFLLDFPTIRILVGQV</sequence>
<organism evidence="1 2">
    <name type="scientific">Helianthus annuus</name>
    <name type="common">Common sunflower</name>
    <dbReference type="NCBI Taxonomy" id="4232"/>
    <lineage>
        <taxon>Eukaryota</taxon>
        <taxon>Viridiplantae</taxon>
        <taxon>Streptophyta</taxon>
        <taxon>Embryophyta</taxon>
        <taxon>Tracheophyta</taxon>
        <taxon>Spermatophyta</taxon>
        <taxon>Magnoliopsida</taxon>
        <taxon>eudicotyledons</taxon>
        <taxon>Gunneridae</taxon>
        <taxon>Pentapetalae</taxon>
        <taxon>asterids</taxon>
        <taxon>campanulids</taxon>
        <taxon>Asterales</taxon>
        <taxon>Asteraceae</taxon>
        <taxon>Asteroideae</taxon>
        <taxon>Heliantheae alliance</taxon>
        <taxon>Heliantheae</taxon>
        <taxon>Helianthus</taxon>
    </lineage>
</organism>
<reference evidence="1" key="1">
    <citation type="journal article" date="2017" name="Nature">
        <title>The sunflower genome provides insights into oil metabolism, flowering and Asterid evolution.</title>
        <authorList>
            <person name="Badouin H."/>
            <person name="Gouzy J."/>
            <person name="Grassa C.J."/>
            <person name="Murat F."/>
            <person name="Staton S.E."/>
            <person name="Cottret L."/>
            <person name="Lelandais-Briere C."/>
            <person name="Owens G.L."/>
            <person name="Carrere S."/>
            <person name="Mayjonade B."/>
            <person name="Legrand L."/>
            <person name="Gill N."/>
            <person name="Kane N.C."/>
            <person name="Bowers J.E."/>
            <person name="Hubner S."/>
            <person name="Bellec A."/>
            <person name="Berard A."/>
            <person name="Berges H."/>
            <person name="Blanchet N."/>
            <person name="Boniface M.C."/>
            <person name="Brunel D."/>
            <person name="Catrice O."/>
            <person name="Chaidir N."/>
            <person name="Claudel C."/>
            <person name="Donnadieu C."/>
            <person name="Faraut T."/>
            <person name="Fievet G."/>
            <person name="Helmstetter N."/>
            <person name="King M."/>
            <person name="Knapp S.J."/>
            <person name="Lai Z."/>
            <person name="Le Paslier M.C."/>
            <person name="Lippi Y."/>
            <person name="Lorenzon L."/>
            <person name="Mandel J.R."/>
            <person name="Marage G."/>
            <person name="Marchand G."/>
            <person name="Marquand E."/>
            <person name="Bret-Mestries E."/>
            <person name="Morien E."/>
            <person name="Nambeesan S."/>
            <person name="Nguyen T."/>
            <person name="Pegot-Espagnet P."/>
            <person name="Pouilly N."/>
            <person name="Raftis F."/>
            <person name="Sallet E."/>
            <person name="Schiex T."/>
            <person name="Thomas J."/>
            <person name="Vandecasteele C."/>
            <person name="Vares D."/>
            <person name="Vear F."/>
            <person name="Vautrin S."/>
            <person name="Crespi M."/>
            <person name="Mangin B."/>
            <person name="Burke J.M."/>
            <person name="Salse J."/>
            <person name="Munos S."/>
            <person name="Vincourt P."/>
            <person name="Rieseberg L.H."/>
            <person name="Langlade N.B."/>
        </authorList>
    </citation>
    <scope>NUCLEOTIDE SEQUENCE</scope>
    <source>
        <tissue evidence="1">Leaves</tissue>
    </source>
</reference>
<dbReference type="EMBL" id="MNCJ02000332">
    <property type="protein sequence ID" value="KAF5753743.1"/>
    <property type="molecule type" value="Genomic_DNA"/>
</dbReference>
<proteinExistence type="predicted"/>
<keyword evidence="2" id="KW-1185">Reference proteome</keyword>
<accession>A0A9K3DGA3</accession>
<dbReference type="Gramene" id="mRNA:HanXRQr2_Chr17g0783521">
    <property type="protein sequence ID" value="mRNA:HanXRQr2_Chr17g0783521"/>
    <property type="gene ID" value="HanXRQr2_Chr17g0783521"/>
</dbReference>